<evidence type="ECO:0000313" key="2">
    <source>
        <dbReference type="EMBL" id="VEL43499.1"/>
    </source>
</evidence>
<sequence length="95" mass="10025">MIRVRIPKLVQSVLAQMPAALGAHSSRSNGSCHQIPPKCLLSLEPNPNAKLTLLHAAEESRIRASAGGLQPDGTRTGLINSDDLPPLGHEANVAF</sequence>
<keyword evidence="3" id="KW-1185">Reference proteome</keyword>
<organism evidence="2 3">
    <name type="scientific">Protopolystoma xenopodis</name>
    <dbReference type="NCBI Taxonomy" id="117903"/>
    <lineage>
        <taxon>Eukaryota</taxon>
        <taxon>Metazoa</taxon>
        <taxon>Spiralia</taxon>
        <taxon>Lophotrochozoa</taxon>
        <taxon>Platyhelminthes</taxon>
        <taxon>Monogenea</taxon>
        <taxon>Polyopisthocotylea</taxon>
        <taxon>Polystomatidea</taxon>
        <taxon>Polystomatidae</taxon>
        <taxon>Protopolystoma</taxon>
    </lineage>
</organism>
<evidence type="ECO:0000313" key="3">
    <source>
        <dbReference type="Proteomes" id="UP000784294"/>
    </source>
</evidence>
<feature type="region of interest" description="Disordered" evidence="1">
    <location>
        <begin position="65"/>
        <end position="95"/>
    </location>
</feature>
<reference evidence="2" key="1">
    <citation type="submission" date="2018-11" db="EMBL/GenBank/DDBJ databases">
        <authorList>
            <consortium name="Pathogen Informatics"/>
        </authorList>
    </citation>
    <scope>NUCLEOTIDE SEQUENCE</scope>
</reference>
<dbReference type="Proteomes" id="UP000784294">
    <property type="component" value="Unassembled WGS sequence"/>
</dbReference>
<evidence type="ECO:0000256" key="1">
    <source>
        <dbReference type="SAM" id="MobiDB-lite"/>
    </source>
</evidence>
<dbReference type="EMBL" id="CAAALY010282010">
    <property type="protein sequence ID" value="VEL43499.1"/>
    <property type="molecule type" value="Genomic_DNA"/>
</dbReference>
<protein>
    <submittedName>
        <fullName evidence="2">Uncharacterized protein</fullName>
    </submittedName>
</protein>
<accession>A0A3S5CVP4</accession>
<gene>
    <name evidence="2" type="ORF">PXEA_LOCUS36939</name>
</gene>
<comment type="caution">
    <text evidence="2">The sequence shown here is derived from an EMBL/GenBank/DDBJ whole genome shotgun (WGS) entry which is preliminary data.</text>
</comment>
<proteinExistence type="predicted"/>
<name>A0A3S5CVP4_9PLAT</name>
<dbReference type="AlphaFoldDB" id="A0A3S5CVP4"/>